<name>A0A4Y5SP30_9EURY</name>
<evidence type="ECO:0000313" key="1">
    <source>
        <dbReference type="EMBL" id="QDA32104.1"/>
    </source>
</evidence>
<protein>
    <submittedName>
        <fullName evidence="1">Uncharacterized protein</fullName>
    </submittedName>
</protein>
<sequence>MMFKNLILFLGVALLLALPVSASQFPDRLPAITKEEAESLGLILTFGQGGGGWEGSNYVNVVQDFMCANHSPESANYIRVGATYYTDNEAVELFNGLLKDLPNYTDYEYDMTDDYGQKIGVEFCHFEFESGRNYVSLKSFCGKRYLDGTGFTGVTHTYDVLANDHYLVSAKVEYLVGANACDLEGLAPVLLNLYLSRIPNTTVRVPVSSSVAVPESPEVSSNGLTPDAARRMAETKEGLKALGEKWGGFVVVKTPRGDVIRVINSDPDYSGGSSALGWKAKYYGNKALDTFIDQAANYLPKPLGLLKDYFKADKDVNVFSDSEAVKKTAKDLHVDEKSASFYNDMSDIENREKAMSPYKNAVPSNIETKPIEVVLNSMGVAIKKTLAQDYRWEFEATAKIAIRYKKAGMKYRDIIRNTIDEMRDTTTGMHRVNMMNRNSKGDFRDQEARIRFYINKLYEEGVI</sequence>
<keyword evidence="2" id="KW-1185">Reference proteome</keyword>
<dbReference type="AlphaFoldDB" id="A0A4Y5SP30"/>
<evidence type="ECO:0000313" key="2">
    <source>
        <dbReference type="Proteomes" id="UP000306007"/>
    </source>
</evidence>
<reference evidence="1 2" key="1">
    <citation type="submission" date="2019-06" db="EMBL/GenBank/DDBJ databases">
        <title>Thermococcus indicus sp. nov., a Fe(III)-reducing hyperthermophilic archaeon isolated from the Onnuri vent field of the Central Indian Ocean ridge.</title>
        <authorList>
            <person name="Lim J.K."/>
            <person name="Kim Y.J."/>
            <person name="Kwon K.K."/>
        </authorList>
    </citation>
    <scope>NUCLEOTIDE SEQUENCE [LARGE SCALE GENOMIC DNA]</scope>
    <source>
        <strain evidence="1 2">IOH1</strain>
    </source>
</reference>
<gene>
    <name evidence="1" type="ORF">FH039_11555</name>
</gene>
<dbReference type="OrthoDB" id="90448at2157"/>
<dbReference type="RefSeq" id="WP_139681426.1">
    <property type="nucleotide sequence ID" value="NZ_CP040846.1"/>
</dbReference>
<dbReference type="KEGG" id="tic:FH039_11555"/>
<proteinExistence type="predicted"/>
<accession>A0A4Y5SP30</accession>
<dbReference type="Proteomes" id="UP000306007">
    <property type="component" value="Chromosome"/>
</dbReference>
<dbReference type="GeneID" id="40475829"/>
<dbReference type="EMBL" id="CP040846">
    <property type="protein sequence ID" value="QDA32104.1"/>
    <property type="molecule type" value="Genomic_DNA"/>
</dbReference>
<organism evidence="1 2">
    <name type="scientific">Thermococcus indicus</name>
    <dbReference type="NCBI Taxonomy" id="2586643"/>
    <lineage>
        <taxon>Archaea</taxon>
        <taxon>Methanobacteriati</taxon>
        <taxon>Methanobacteriota</taxon>
        <taxon>Thermococci</taxon>
        <taxon>Thermococcales</taxon>
        <taxon>Thermococcaceae</taxon>
        <taxon>Thermococcus</taxon>
    </lineage>
</organism>